<comment type="caution">
    <text evidence="1">The sequence shown here is derived from an EMBL/GenBank/DDBJ whole genome shotgun (WGS) entry which is preliminary data.</text>
</comment>
<reference evidence="2" key="1">
    <citation type="journal article" date="2019" name="Int. J. Syst. Evol. Microbiol.">
        <title>The Global Catalogue of Microorganisms (GCM) 10K type strain sequencing project: providing services to taxonomists for standard genome sequencing and annotation.</title>
        <authorList>
            <consortium name="The Broad Institute Genomics Platform"/>
            <consortium name="The Broad Institute Genome Sequencing Center for Infectious Disease"/>
            <person name="Wu L."/>
            <person name="Ma J."/>
        </authorList>
    </citation>
    <scope>NUCLEOTIDE SEQUENCE [LARGE SCALE GENOMIC DNA]</scope>
    <source>
        <strain evidence="2">TISTR 932</strain>
    </source>
</reference>
<name>A0ABW5TIS6_9ENTE</name>
<evidence type="ECO:0000313" key="2">
    <source>
        <dbReference type="Proteomes" id="UP001597427"/>
    </source>
</evidence>
<evidence type="ECO:0008006" key="3">
    <source>
        <dbReference type="Google" id="ProtNLM"/>
    </source>
</evidence>
<protein>
    <recommendedName>
        <fullName evidence="3">Transposase</fullName>
    </recommendedName>
</protein>
<sequence>MSITKNIKCTDEKTSHSIKQILNIKDSHITFSKDAISKERVHGRMANVFTGLLTGEVHRCECCGFDSVIRHAYHDS</sequence>
<proteinExistence type="predicted"/>
<organism evidence="1 2">
    <name type="scientific">Enterococcus camelliae</name>
    <dbReference type="NCBI Taxonomy" id="453959"/>
    <lineage>
        <taxon>Bacteria</taxon>
        <taxon>Bacillati</taxon>
        <taxon>Bacillota</taxon>
        <taxon>Bacilli</taxon>
        <taxon>Lactobacillales</taxon>
        <taxon>Enterococcaceae</taxon>
        <taxon>Enterococcus</taxon>
    </lineage>
</organism>
<dbReference type="EMBL" id="JBHUMO010000034">
    <property type="protein sequence ID" value="MFD2728822.1"/>
    <property type="molecule type" value="Genomic_DNA"/>
</dbReference>
<dbReference type="Proteomes" id="UP001597427">
    <property type="component" value="Unassembled WGS sequence"/>
</dbReference>
<dbReference type="RefSeq" id="WP_379980597.1">
    <property type="nucleotide sequence ID" value="NZ_JBHUMO010000034.1"/>
</dbReference>
<gene>
    <name evidence="1" type="ORF">ACFSR0_05200</name>
</gene>
<keyword evidence="2" id="KW-1185">Reference proteome</keyword>
<accession>A0ABW5TIS6</accession>
<evidence type="ECO:0000313" key="1">
    <source>
        <dbReference type="EMBL" id="MFD2728822.1"/>
    </source>
</evidence>